<dbReference type="InterPro" id="IPR008991">
    <property type="entry name" value="Translation_prot_SH3-like_sf"/>
</dbReference>
<dbReference type="FunFam" id="2.30.30.30:FF:000009">
    <property type="entry name" value="60S ribosomal protein L26"/>
    <property type="match status" value="1"/>
</dbReference>
<evidence type="ECO:0000256" key="2">
    <source>
        <dbReference type="ARBA" id="ARBA00022980"/>
    </source>
</evidence>
<dbReference type="InterPro" id="IPR005824">
    <property type="entry name" value="KOW"/>
</dbReference>
<name>A0A2T9ZHY2_9FUNG</name>
<accession>A0A2T9ZHY2</accession>
<evidence type="ECO:0000313" key="5">
    <source>
        <dbReference type="EMBL" id="PVV04216.1"/>
    </source>
</evidence>
<reference evidence="5 6" key="1">
    <citation type="journal article" date="2018" name="MBio">
        <title>Comparative Genomics Reveals the Core Gene Toolbox for the Fungus-Insect Symbiosis.</title>
        <authorList>
            <person name="Wang Y."/>
            <person name="Stata M."/>
            <person name="Wang W."/>
            <person name="Stajich J.E."/>
            <person name="White M.M."/>
            <person name="Moncalvo J.M."/>
        </authorList>
    </citation>
    <scope>NUCLEOTIDE SEQUENCE [LARGE SCALE GENOMIC DNA]</scope>
    <source>
        <strain evidence="5 6">SC-DP-2</strain>
    </source>
</reference>
<dbReference type="OrthoDB" id="1688503at2759"/>
<dbReference type="InterPro" id="IPR041988">
    <property type="entry name" value="Ribosomal_uL24_KOW"/>
</dbReference>
<dbReference type="GO" id="GO:0003723">
    <property type="term" value="F:RNA binding"/>
    <property type="evidence" value="ECO:0007669"/>
    <property type="project" value="InterPro"/>
</dbReference>
<keyword evidence="6" id="KW-1185">Reference proteome</keyword>
<dbReference type="Gene3D" id="2.30.30.30">
    <property type="match status" value="1"/>
</dbReference>
<dbReference type="PANTHER" id="PTHR11143">
    <property type="entry name" value="60S RIBOSOMAL PROTEIN L26 FAMILY MEMBER"/>
    <property type="match status" value="1"/>
</dbReference>
<keyword evidence="3" id="KW-0687">Ribonucleoprotein</keyword>
<dbReference type="NCBIfam" id="TIGR01080">
    <property type="entry name" value="rplX_A_E"/>
    <property type="match status" value="1"/>
</dbReference>
<dbReference type="InterPro" id="IPR014722">
    <property type="entry name" value="Rib_uL2_dom2"/>
</dbReference>
<gene>
    <name evidence="5" type="ORF">BB560_001283</name>
</gene>
<dbReference type="GO" id="GO:0006412">
    <property type="term" value="P:translation"/>
    <property type="evidence" value="ECO:0007669"/>
    <property type="project" value="InterPro"/>
</dbReference>
<evidence type="ECO:0000256" key="3">
    <source>
        <dbReference type="ARBA" id="ARBA00023274"/>
    </source>
</evidence>
<dbReference type="CDD" id="cd06089">
    <property type="entry name" value="KOW_RPL26"/>
    <property type="match status" value="1"/>
</dbReference>
<dbReference type="Proteomes" id="UP000245609">
    <property type="component" value="Unassembled WGS sequence"/>
</dbReference>
<dbReference type="GO" id="GO:0003735">
    <property type="term" value="F:structural constituent of ribosome"/>
    <property type="evidence" value="ECO:0007669"/>
    <property type="project" value="InterPro"/>
</dbReference>
<dbReference type="Pfam" id="PF16906">
    <property type="entry name" value="Ribosomal_L26"/>
    <property type="match status" value="1"/>
</dbReference>
<keyword evidence="2" id="KW-0689">Ribosomal protein</keyword>
<organism evidence="5 6">
    <name type="scientific">Smittium megazygosporum</name>
    <dbReference type="NCBI Taxonomy" id="133381"/>
    <lineage>
        <taxon>Eukaryota</taxon>
        <taxon>Fungi</taxon>
        <taxon>Fungi incertae sedis</taxon>
        <taxon>Zoopagomycota</taxon>
        <taxon>Kickxellomycotina</taxon>
        <taxon>Harpellomycetes</taxon>
        <taxon>Harpellales</taxon>
        <taxon>Legeriomycetaceae</taxon>
        <taxon>Smittium</taxon>
    </lineage>
</organism>
<sequence>MKRSQDVSSSRRKCRKNHFSASSFERRKIMSATLSKDLRTKYNVRAVPVVKGDEVIVTRGTYKGREGKVINVYRKKWVIHVERLVREKVNGNAVPIGISPSNVAITTLKLNKDREELLKRKAAGREARVSK</sequence>
<dbReference type="STRING" id="133381.A0A2T9ZHY2"/>
<dbReference type="InterPro" id="IPR005756">
    <property type="entry name" value="Ribosomal_uL24_euk/arc"/>
</dbReference>
<dbReference type="SUPFAM" id="SSF50104">
    <property type="entry name" value="Translation proteins SH3-like domain"/>
    <property type="match status" value="1"/>
</dbReference>
<dbReference type="GO" id="GO:0015934">
    <property type="term" value="C:large ribosomal subunit"/>
    <property type="evidence" value="ECO:0007669"/>
    <property type="project" value="InterPro"/>
</dbReference>
<comment type="caution">
    <text evidence="5">The sequence shown here is derived from an EMBL/GenBank/DDBJ whole genome shotgun (WGS) entry which is preliminary data.</text>
</comment>
<dbReference type="SMART" id="SM00739">
    <property type="entry name" value="KOW"/>
    <property type="match status" value="1"/>
</dbReference>
<protein>
    <recommendedName>
        <fullName evidence="4">KOW domain-containing protein</fullName>
    </recommendedName>
</protein>
<proteinExistence type="inferred from homology"/>
<evidence type="ECO:0000313" key="6">
    <source>
        <dbReference type="Proteomes" id="UP000245609"/>
    </source>
</evidence>
<feature type="domain" description="KOW" evidence="4">
    <location>
        <begin position="48"/>
        <end position="75"/>
    </location>
</feature>
<evidence type="ECO:0000259" key="4">
    <source>
        <dbReference type="SMART" id="SM00739"/>
    </source>
</evidence>
<dbReference type="Pfam" id="PF00467">
    <property type="entry name" value="KOW"/>
    <property type="match status" value="1"/>
</dbReference>
<dbReference type="EMBL" id="MBFS01000149">
    <property type="protein sequence ID" value="PVV04216.1"/>
    <property type="molecule type" value="Genomic_DNA"/>
</dbReference>
<dbReference type="AlphaFoldDB" id="A0A2T9ZHY2"/>
<evidence type="ECO:0000256" key="1">
    <source>
        <dbReference type="ARBA" id="ARBA00010618"/>
    </source>
</evidence>
<comment type="similarity">
    <text evidence="1">Belongs to the universal ribosomal protein uL24 family.</text>
</comment>